<dbReference type="NCBIfam" id="TIGR01479">
    <property type="entry name" value="GMP_PMI"/>
    <property type="match status" value="1"/>
</dbReference>
<dbReference type="Gene3D" id="3.90.550.10">
    <property type="entry name" value="Spore Coat Polysaccharide Biosynthesis Protein SpsA, Chain A"/>
    <property type="match status" value="1"/>
</dbReference>
<dbReference type="Gene3D" id="2.60.120.10">
    <property type="entry name" value="Jelly Rolls"/>
    <property type="match status" value="1"/>
</dbReference>
<dbReference type="PANTHER" id="PTHR46390">
    <property type="entry name" value="MANNOSE-1-PHOSPHATE GUANYLYLTRANSFERASE"/>
    <property type="match status" value="1"/>
</dbReference>
<reference evidence="12 13" key="1">
    <citation type="journal article" date="2022" name="bioRxiv">
        <title>Ecology and evolution of chlamydial symbionts of arthropods.</title>
        <authorList>
            <person name="Halter T."/>
            <person name="Koestlbacher S."/>
            <person name="Collingro A."/>
            <person name="Sixt B.S."/>
            <person name="Toenshoff E.R."/>
            <person name="Hendrickx F."/>
            <person name="Kostanjsek R."/>
            <person name="Horn M."/>
        </authorList>
    </citation>
    <scope>NUCLEOTIDE SEQUENCE [LARGE SCALE GENOMIC DNA]</scope>
    <source>
        <strain evidence="12">W744xW776</strain>
    </source>
</reference>
<evidence type="ECO:0000256" key="3">
    <source>
        <dbReference type="ARBA" id="ARBA00022679"/>
    </source>
</evidence>
<gene>
    <name evidence="12" type="ORF">RHABOEDO_000015</name>
</gene>
<name>A0ABX8V4I3_9BACT</name>
<evidence type="ECO:0000313" key="13">
    <source>
        <dbReference type="Proteomes" id="UP000826014"/>
    </source>
</evidence>
<evidence type="ECO:0000256" key="1">
    <source>
        <dbReference type="ARBA" id="ARBA00006115"/>
    </source>
</evidence>
<dbReference type="EMBL" id="CP075587">
    <property type="protein sequence ID" value="QYF47948.1"/>
    <property type="molecule type" value="Genomic_DNA"/>
</dbReference>
<evidence type="ECO:0000259" key="11">
    <source>
        <dbReference type="Pfam" id="PF22640"/>
    </source>
</evidence>
<comment type="similarity">
    <text evidence="1 8">Belongs to the mannose-6-phosphate isomerase type 2 family.</text>
</comment>
<evidence type="ECO:0000256" key="4">
    <source>
        <dbReference type="ARBA" id="ARBA00022695"/>
    </source>
</evidence>
<accession>A0ABX8V4I3</accession>
<feature type="domain" description="Nucleotidyl transferase" evidence="9">
    <location>
        <begin position="2"/>
        <end position="278"/>
    </location>
</feature>
<protein>
    <recommendedName>
        <fullName evidence="2">mannose-1-phosphate guanylyltransferase</fullName>
        <ecNumber evidence="2">2.7.7.13</ecNumber>
    </recommendedName>
</protein>
<dbReference type="InterPro" id="IPR014710">
    <property type="entry name" value="RmlC-like_jellyroll"/>
</dbReference>
<evidence type="ECO:0000313" key="12">
    <source>
        <dbReference type="EMBL" id="QYF47948.1"/>
    </source>
</evidence>
<evidence type="ECO:0000256" key="6">
    <source>
        <dbReference type="ARBA" id="ARBA00023134"/>
    </source>
</evidence>
<feature type="domain" description="MannoseP isomerase/GMP-like beta-helix" evidence="11">
    <location>
        <begin position="285"/>
        <end position="339"/>
    </location>
</feature>
<keyword evidence="4" id="KW-0548">Nucleotidyltransferase</keyword>
<dbReference type="InterPro" id="IPR054566">
    <property type="entry name" value="ManC/GMP-like_b-helix"/>
</dbReference>
<dbReference type="InterPro" id="IPR001538">
    <property type="entry name" value="Man6P_isomerase-2_C"/>
</dbReference>
<keyword evidence="6" id="KW-0342">GTP-binding</keyword>
<evidence type="ECO:0000256" key="5">
    <source>
        <dbReference type="ARBA" id="ARBA00022741"/>
    </source>
</evidence>
<keyword evidence="13" id="KW-1185">Reference proteome</keyword>
<dbReference type="EC" id="2.7.7.13" evidence="2"/>
<dbReference type="InterPro" id="IPR049577">
    <property type="entry name" value="GMPP_N"/>
</dbReference>
<dbReference type="InterPro" id="IPR029044">
    <property type="entry name" value="Nucleotide-diphossugar_trans"/>
</dbReference>
<keyword evidence="3" id="KW-0808">Transferase</keyword>
<evidence type="ECO:0000256" key="2">
    <source>
        <dbReference type="ARBA" id="ARBA00012387"/>
    </source>
</evidence>
<dbReference type="InterPro" id="IPR006375">
    <property type="entry name" value="Man1P_GuaTrfase/Man6P_Isoase"/>
</dbReference>
<dbReference type="CDD" id="cd02213">
    <property type="entry name" value="cupin_PMI_typeII_C"/>
    <property type="match status" value="1"/>
</dbReference>
<dbReference type="PANTHER" id="PTHR46390:SF1">
    <property type="entry name" value="MANNOSE-1-PHOSPHATE GUANYLYLTRANSFERASE"/>
    <property type="match status" value="1"/>
</dbReference>
<evidence type="ECO:0000256" key="7">
    <source>
        <dbReference type="ARBA" id="ARBA00047343"/>
    </source>
</evidence>
<dbReference type="CDD" id="cd02509">
    <property type="entry name" value="GDP-M1P_Guanylyltransferase"/>
    <property type="match status" value="1"/>
</dbReference>
<dbReference type="SUPFAM" id="SSF51182">
    <property type="entry name" value="RmlC-like cupins"/>
    <property type="match status" value="1"/>
</dbReference>
<evidence type="ECO:0000259" key="10">
    <source>
        <dbReference type="Pfam" id="PF01050"/>
    </source>
</evidence>
<proteinExistence type="inferred from homology"/>
<dbReference type="RefSeq" id="WP_215217514.1">
    <property type="nucleotide sequence ID" value="NZ_CP075587.1"/>
</dbReference>
<dbReference type="InterPro" id="IPR011051">
    <property type="entry name" value="RmlC_Cupin_sf"/>
</dbReference>
<dbReference type="Pfam" id="PF22640">
    <property type="entry name" value="ManC_GMP_beta-helix"/>
    <property type="match status" value="1"/>
</dbReference>
<dbReference type="InterPro" id="IPR051161">
    <property type="entry name" value="Mannose-6P_isomerase_type2"/>
</dbReference>
<keyword evidence="5" id="KW-0547">Nucleotide-binding</keyword>
<evidence type="ECO:0000256" key="8">
    <source>
        <dbReference type="RuleBase" id="RU004190"/>
    </source>
</evidence>
<dbReference type="Pfam" id="PF01050">
    <property type="entry name" value="MannoseP_isomer"/>
    <property type="match status" value="1"/>
</dbReference>
<sequence>MKAIILAGGSGTRLWPYSRREMPKQFLHFGEKRSLLQKTIERFIPIIDPKDILVVTSQDYFHLVKTQAMEISLLLENQILIEPEQKNTAPAIALAICYLTSFLKISSQECVLICSSDHLICPQEIFIHALVEAEKIAQKARNVIFGVRPNKPETGYGYIKLGLQEQENIYHVDSFVEKPDFALAQKYLLSGQHLWNSGIFLFQIETFIKELQKHCPEIGIGISGDFKEFVARFSELPNLSIDYALMEKSTNTKVVRLDLNWSDVGSWDSVYDFLEKDQHNNAKMGNVLDIDTKNCLIMGNKRLISTIGLEDLIVVETADALFIGKRRESQRVKALVEELQKRETKESYLHPTSHRPWGHFTVLEEAERYKLKRIVVEPKQKLSLQMHYHRSEHWVVVKGTAKVTIDQQETILSENESIFVPKRAIHRLENPGKVLLELIEVQVGEYVGEDDIVRLEDVYQRT</sequence>
<dbReference type="SUPFAM" id="SSF53448">
    <property type="entry name" value="Nucleotide-diphospho-sugar transferases"/>
    <property type="match status" value="1"/>
</dbReference>
<evidence type="ECO:0000259" key="9">
    <source>
        <dbReference type="Pfam" id="PF00483"/>
    </source>
</evidence>
<comment type="catalytic activity">
    <reaction evidence="7">
        <text>alpha-D-mannose 1-phosphate + GTP + H(+) = GDP-alpha-D-mannose + diphosphate</text>
        <dbReference type="Rhea" id="RHEA:15229"/>
        <dbReference type="ChEBI" id="CHEBI:15378"/>
        <dbReference type="ChEBI" id="CHEBI:33019"/>
        <dbReference type="ChEBI" id="CHEBI:37565"/>
        <dbReference type="ChEBI" id="CHEBI:57527"/>
        <dbReference type="ChEBI" id="CHEBI:58409"/>
        <dbReference type="EC" id="2.7.7.13"/>
    </reaction>
</comment>
<dbReference type="Pfam" id="PF00483">
    <property type="entry name" value="NTP_transferase"/>
    <property type="match status" value="1"/>
</dbReference>
<organism evidence="12 13">
    <name type="scientific">Candidatus Rhabdochlamydia oedothoracis</name>
    <dbReference type="NCBI Taxonomy" id="2720720"/>
    <lineage>
        <taxon>Bacteria</taxon>
        <taxon>Pseudomonadati</taxon>
        <taxon>Chlamydiota</taxon>
        <taxon>Chlamydiia</taxon>
        <taxon>Parachlamydiales</taxon>
        <taxon>Candidatus Rhabdochlamydiaceae</taxon>
        <taxon>Candidatus Rhabdochlamydia</taxon>
    </lineage>
</organism>
<dbReference type="Proteomes" id="UP000826014">
    <property type="component" value="Chromosome"/>
</dbReference>
<dbReference type="InterPro" id="IPR005835">
    <property type="entry name" value="NTP_transferase_dom"/>
</dbReference>
<feature type="domain" description="Mannose-6-phosphate isomerase type II C-terminal" evidence="10">
    <location>
        <begin position="344"/>
        <end position="457"/>
    </location>
</feature>